<dbReference type="Proteomes" id="UP001231587">
    <property type="component" value="Unassembled WGS sequence"/>
</dbReference>
<evidence type="ECO:0000313" key="4">
    <source>
        <dbReference type="Proteomes" id="UP001231587"/>
    </source>
</evidence>
<dbReference type="RefSeq" id="WP_057780865.1">
    <property type="nucleotide sequence ID" value="NZ_JAGGJQ010000006.1"/>
</dbReference>
<organism evidence="1 3">
    <name type="scientific">Formosa algae</name>
    <dbReference type="NCBI Taxonomy" id="225843"/>
    <lineage>
        <taxon>Bacteria</taxon>
        <taxon>Pseudomonadati</taxon>
        <taxon>Bacteroidota</taxon>
        <taxon>Flavobacteriia</taxon>
        <taxon>Flavobacteriales</taxon>
        <taxon>Flavobacteriaceae</taxon>
        <taxon>Formosa</taxon>
    </lineage>
</organism>
<name>A0A9X0YL04_9FLAO</name>
<proteinExistence type="predicted"/>
<reference evidence="1" key="1">
    <citation type="submission" date="2021-03" db="EMBL/GenBank/DDBJ databases">
        <title>Genomic Encyclopedia of Type Strains, Phase IV (KMG-IV): sequencing the most valuable type-strain genomes for metagenomic binning, comparative biology and taxonomic classification.</title>
        <authorList>
            <person name="Goeker M."/>
        </authorList>
    </citation>
    <scope>NUCLEOTIDE SEQUENCE</scope>
    <source>
        <strain evidence="1">DSM 15523</strain>
        <strain evidence="2 4">DSM 16476</strain>
    </source>
</reference>
<comment type="caution">
    <text evidence="1">The sequence shown here is derived from an EMBL/GenBank/DDBJ whole genome shotgun (WGS) entry which is preliminary data.</text>
</comment>
<evidence type="ECO:0000313" key="3">
    <source>
        <dbReference type="Proteomes" id="UP001138672"/>
    </source>
</evidence>
<sequence>MKFNTTIHITIGHFSKLMLIIGMFLLSAQSKTWAQTKMYADNATEVSTDERVVSLTGCGLAGAFPCNGPTVVNSTNAEGNTTDYSSLYAYGGLVAGAGSYEAIIELDFPTTVSANTWSYVRIDTDTGLLDGLLGGSLGGLVTGLLDATLLGNQEIVIDARLNNSSVLSRSSEAGFDTNTVRLVEDASGFTYIAIRPSSTYNNIRITHKKSALVDLGGEKELKVYNAFYFDSVGGECGRPFATSFDGDGGIGISLLDVQNQNLNNAIDTDLNTYSSLQSGSIVDLSVASSLQQNFYFSSPGSDDNTLNIKIALGSSGLASVDLISGIQVLLYDEDDALIYTRSLQSGLLNDAAALGLLDNGDPITVTFAPGIAFSRAVVKLNSLLGVDVIGDGIKIYDVQRYDEDVTGCDNPLIAALPTATTGPLETPSCAATLLDFENVDFPGYAVDDNNESYAVLNADAGNLLTNSASAGYVKMDLGSVAADQITYVRIGYDEDVLDRLLGGTLGQLVGDLANDLLLGNQYIQVQAYDAGGTEILDLNSGDFFGGVNGNATGNVTVVEDNIGRPYLAIKPSVAYSSIQITNHVTAVLPTGKESALHVYNACFETGIDPCFAANFTSYTGSGVSLSLAELSAAGVTNPYRAINENSSDYSEINLGVAGVAATVYQSVYFSQPSQAGDHVKVRMSLEPTSLLSLDILGTYKIKFYNGITQVGPDYNLQSGLINNIDLLGLFVAGGSVTLDFESPGIFDRIDVGLESLVSVGTTAPPMRLYEVSRYGDACPIVITPSPFEESLCLSKIVDSQNANELQNLTDEDFDSYATLNSGAGFLFGSNQFEGFVEMGYDIAVDAGVTSYVRIDFDTTILDGLLSGSLGNVVSGLLDGLVLGDHYFQVDVKNNTYDGNGDVTSSTTIASASSNQASVGGNDMIRVVQDAVGRYYIAVTPNQAYNAIRITDITNSALGLLIEPNSMNVYGMCTEISEDRCLDAFATSYEYSGLNLSVNDVSGAGVTNPSYAIDDNTQHYSEISNGTLAVGTSTKQWIFFNTVSNTTDIAVINFKTGGGVIDLDVLGGLQIKAYLGNTEVAMFDFGDGIINGLNVINLLNNGNTVSLNFRPGVDFDRISVGIETLVGVSVFPPVHLYGVNKLCNSSFLITNPMIYQKVD</sequence>
<keyword evidence="4" id="KW-1185">Reference proteome</keyword>
<dbReference type="AlphaFoldDB" id="A0A9X0YL04"/>
<protein>
    <submittedName>
        <fullName evidence="1">Adhesin/invasin</fullName>
    </submittedName>
</protein>
<evidence type="ECO:0000313" key="2">
    <source>
        <dbReference type="EMBL" id="MDQ0336982.1"/>
    </source>
</evidence>
<dbReference type="OrthoDB" id="1236981at2"/>
<dbReference type="EMBL" id="JAGGJQ010000006">
    <property type="protein sequence ID" value="MBP1840490.1"/>
    <property type="molecule type" value="Genomic_DNA"/>
</dbReference>
<accession>A0A9X0YL04</accession>
<gene>
    <name evidence="1" type="ORF">J2Z56_002418</name>
    <name evidence="2" type="ORF">J2Z57_003441</name>
</gene>
<dbReference type="Proteomes" id="UP001138672">
    <property type="component" value="Unassembled WGS sequence"/>
</dbReference>
<dbReference type="EMBL" id="JAUSUU010000012">
    <property type="protein sequence ID" value="MDQ0336982.1"/>
    <property type="molecule type" value="Genomic_DNA"/>
</dbReference>
<evidence type="ECO:0000313" key="1">
    <source>
        <dbReference type="EMBL" id="MBP1840490.1"/>
    </source>
</evidence>